<gene>
    <name evidence="1" type="ORF">DHEL01_v207407</name>
</gene>
<dbReference type="AlphaFoldDB" id="A0A2P5HVB0"/>
<sequence>MNKDVLILMAAYEGNYRLANLGAAVNARFIMNNDLSSLLDLPKPYLIWYPLWPQRETLEELAELAPSMRLQGAHACIVADYRAQYDALKIRPSWILWREAQNSHNPYYKVDLERRSAELGFDVSSLSETCKVVDADINRFCTNRDQEPTDRFLWRELAALDMADRQGGGIYDEGVQANAKDYDLFRCTSTAARAQLPKEGDGWAFYEGCE</sequence>
<proteinExistence type="predicted"/>
<dbReference type="EMBL" id="MAVT02000667">
    <property type="protein sequence ID" value="POS74200.1"/>
    <property type="molecule type" value="Genomic_DNA"/>
</dbReference>
<protein>
    <submittedName>
        <fullName evidence="1">Uncharacterized protein</fullName>
    </submittedName>
</protein>
<evidence type="ECO:0000313" key="1">
    <source>
        <dbReference type="EMBL" id="POS74200.1"/>
    </source>
</evidence>
<dbReference type="InParanoid" id="A0A2P5HVB0"/>
<accession>A0A2P5HVB0</accession>
<dbReference type="STRING" id="158607.A0A2P5HVB0"/>
<evidence type="ECO:0000313" key="2">
    <source>
        <dbReference type="Proteomes" id="UP000094444"/>
    </source>
</evidence>
<name>A0A2P5HVB0_DIAHE</name>
<dbReference type="OrthoDB" id="4360026at2759"/>
<organism evidence="1 2">
    <name type="scientific">Diaporthe helianthi</name>
    <dbReference type="NCBI Taxonomy" id="158607"/>
    <lineage>
        <taxon>Eukaryota</taxon>
        <taxon>Fungi</taxon>
        <taxon>Dikarya</taxon>
        <taxon>Ascomycota</taxon>
        <taxon>Pezizomycotina</taxon>
        <taxon>Sordariomycetes</taxon>
        <taxon>Sordariomycetidae</taxon>
        <taxon>Diaporthales</taxon>
        <taxon>Diaporthaceae</taxon>
        <taxon>Diaporthe</taxon>
    </lineage>
</organism>
<dbReference type="Proteomes" id="UP000094444">
    <property type="component" value="Unassembled WGS sequence"/>
</dbReference>
<reference evidence="1" key="1">
    <citation type="submission" date="2017-09" db="EMBL/GenBank/DDBJ databases">
        <title>Polyketide synthases of a Diaporthe helianthi virulent isolate.</title>
        <authorList>
            <person name="Baroncelli R."/>
        </authorList>
    </citation>
    <scope>NUCLEOTIDE SEQUENCE [LARGE SCALE GENOMIC DNA]</scope>
    <source>
        <strain evidence="1">7/96</strain>
    </source>
</reference>
<comment type="caution">
    <text evidence="1">The sequence shown here is derived from an EMBL/GenBank/DDBJ whole genome shotgun (WGS) entry which is preliminary data.</text>
</comment>
<keyword evidence="2" id="KW-1185">Reference proteome</keyword>